<reference evidence="1 2" key="1">
    <citation type="journal article" date="2019" name="Commun. Biol.">
        <title>The bagworm genome reveals a unique fibroin gene that provides high tensile strength.</title>
        <authorList>
            <person name="Kono N."/>
            <person name="Nakamura H."/>
            <person name="Ohtoshi R."/>
            <person name="Tomita M."/>
            <person name="Numata K."/>
            <person name="Arakawa K."/>
        </authorList>
    </citation>
    <scope>NUCLEOTIDE SEQUENCE [LARGE SCALE GENOMIC DNA]</scope>
</reference>
<accession>A0A4C1U846</accession>
<sequence>MFLFALLEYSARDCTKVCSIGAQSLALHSLQLNTKYVAFTRTGNRAGQPSQCRPVCLYTGSRAPARHLLVPQLYGADNIFIVLINLQERYLIVGRFLFTSPLTRDEDLLPYGLSLKARTACYLLCGRDGDAYRLYLRGGW</sequence>
<proteinExistence type="predicted"/>
<protein>
    <submittedName>
        <fullName evidence="1">Uncharacterized protein</fullName>
    </submittedName>
</protein>
<dbReference type="Proteomes" id="UP000299102">
    <property type="component" value="Unassembled WGS sequence"/>
</dbReference>
<dbReference type="AlphaFoldDB" id="A0A4C1U846"/>
<evidence type="ECO:0000313" key="1">
    <source>
        <dbReference type="EMBL" id="GBP22593.1"/>
    </source>
</evidence>
<dbReference type="EMBL" id="BGZK01000141">
    <property type="protein sequence ID" value="GBP22593.1"/>
    <property type="molecule type" value="Genomic_DNA"/>
</dbReference>
<evidence type="ECO:0000313" key="2">
    <source>
        <dbReference type="Proteomes" id="UP000299102"/>
    </source>
</evidence>
<name>A0A4C1U846_EUMVA</name>
<organism evidence="1 2">
    <name type="scientific">Eumeta variegata</name>
    <name type="common">Bagworm moth</name>
    <name type="synonym">Eumeta japonica</name>
    <dbReference type="NCBI Taxonomy" id="151549"/>
    <lineage>
        <taxon>Eukaryota</taxon>
        <taxon>Metazoa</taxon>
        <taxon>Ecdysozoa</taxon>
        <taxon>Arthropoda</taxon>
        <taxon>Hexapoda</taxon>
        <taxon>Insecta</taxon>
        <taxon>Pterygota</taxon>
        <taxon>Neoptera</taxon>
        <taxon>Endopterygota</taxon>
        <taxon>Lepidoptera</taxon>
        <taxon>Glossata</taxon>
        <taxon>Ditrysia</taxon>
        <taxon>Tineoidea</taxon>
        <taxon>Psychidae</taxon>
        <taxon>Oiketicinae</taxon>
        <taxon>Eumeta</taxon>
    </lineage>
</organism>
<keyword evidence="2" id="KW-1185">Reference proteome</keyword>
<comment type="caution">
    <text evidence="1">The sequence shown here is derived from an EMBL/GenBank/DDBJ whole genome shotgun (WGS) entry which is preliminary data.</text>
</comment>
<gene>
    <name evidence="1" type="ORF">EVAR_84833_1</name>
</gene>